<feature type="compositionally biased region" description="Basic and acidic residues" evidence="1">
    <location>
        <begin position="86"/>
        <end position="96"/>
    </location>
</feature>
<dbReference type="EMBL" id="GL832964">
    <property type="protein sequence ID" value="EGD72745.1"/>
    <property type="molecule type" value="Genomic_DNA"/>
</dbReference>
<dbReference type="AlphaFoldDB" id="F2U8N7"/>
<keyword evidence="3" id="KW-1185">Reference proteome</keyword>
<name>F2U8N7_SALR5</name>
<feature type="compositionally biased region" description="Basic and acidic residues" evidence="1">
    <location>
        <begin position="1"/>
        <end position="10"/>
    </location>
</feature>
<organism evidence="3">
    <name type="scientific">Salpingoeca rosetta (strain ATCC 50818 / BSB-021)</name>
    <dbReference type="NCBI Taxonomy" id="946362"/>
    <lineage>
        <taxon>Eukaryota</taxon>
        <taxon>Choanoflagellata</taxon>
        <taxon>Craspedida</taxon>
        <taxon>Salpingoecidae</taxon>
        <taxon>Salpingoeca</taxon>
    </lineage>
</organism>
<feature type="region of interest" description="Disordered" evidence="1">
    <location>
        <begin position="1"/>
        <end position="43"/>
    </location>
</feature>
<dbReference type="RefSeq" id="XP_004994568.1">
    <property type="nucleotide sequence ID" value="XM_004994511.1"/>
</dbReference>
<dbReference type="GeneID" id="16075151"/>
<feature type="compositionally biased region" description="Acidic residues" evidence="1">
    <location>
        <begin position="161"/>
        <end position="182"/>
    </location>
</feature>
<feature type="compositionally biased region" description="Acidic residues" evidence="1">
    <location>
        <begin position="110"/>
        <end position="127"/>
    </location>
</feature>
<gene>
    <name evidence="2" type="ORF">PTSG_04474</name>
</gene>
<dbReference type="KEGG" id="sre:PTSG_04474"/>
<feature type="compositionally biased region" description="Gly residues" evidence="1">
    <location>
        <begin position="17"/>
        <end position="30"/>
    </location>
</feature>
<evidence type="ECO:0000256" key="1">
    <source>
        <dbReference type="SAM" id="MobiDB-lite"/>
    </source>
</evidence>
<sequence>MTTKMADRNSKSRSSGSRGGSGGGSGGGSRLGSSQGRKDDPELMLEKGDYEALMAFAKHVRVPALDRSIVKPVCVDDLEVKDEEDVAKQASKEGVHKSGKTGRTKRDDVVVEEEEAEEEAEVEEDIAVTDSPQGRRRGEDAKYPASRKPHQSRRGEAAHADDDEDDAVHSEVEEEIFEDDIPETVLSP</sequence>
<dbReference type="Proteomes" id="UP000007799">
    <property type="component" value="Unassembled WGS sequence"/>
</dbReference>
<protein>
    <submittedName>
        <fullName evidence="2">Uncharacterized protein</fullName>
    </submittedName>
</protein>
<dbReference type="InParanoid" id="F2U8N7"/>
<reference evidence="2" key="1">
    <citation type="submission" date="2009-08" db="EMBL/GenBank/DDBJ databases">
        <title>Annotation of Salpingoeca rosetta.</title>
        <authorList>
            <consortium name="The Broad Institute Genome Sequencing Platform"/>
            <person name="Russ C."/>
            <person name="Cuomo C."/>
            <person name="Burger G."/>
            <person name="Gray M.W."/>
            <person name="Holland P.W.H."/>
            <person name="King N."/>
            <person name="Lang F.B.F."/>
            <person name="Roger A.J."/>
            <person name="Ruiz-Trillo I."/>
            <person name="Young S.K."/>
            <person name="Zeng Q."/>
            <person name="Gargeya S."/>
            <person name="Alvarado L."/>
            <person name="Berlin A."/>
            <person name="Chapman S.B."/>
            <person name="Chen Z."/>
            <person name="Freedman E."/>
            <person name="Gellesch M."/>
            <person name="Goldberg J."/>
            <person name="Griggs A."/>
            <person name="Gujja S."/>
            <person name="Heilman E."/>
            <person name="Heiman D."/>
            <person name="Howarth C."/>
            <person name="Mehta T."/>
            <person name="Neiman D."/>
            <person name="Pearson M."/>
            <person name="Roberts A."/>
            <person name="Saif S."/>
            <person name="Shea T."/>
            <person name="Shenoy N."/>
            <person name="Sisk P."/>
            <person name="Stolte C."/>
            <person name="Sykes S."/>
            <person name="White J."/>
            <person name="Yandava C."/>
            <person name="Haas B."/>
            <person name="Nusbaum C."/>
            <person name="Birren B."/>
        </authorList>
    </citation>
    <scope>NUCLEOTIDE SEQUENCE [LARGE SCALE GENOMIC DNA]</scope>
    <source>
        <strain evidence="2">ATCC 50818</strain>
    </source>
</reference>
<accession>F2U8N7</accession>
<evidence type="ECO:0000313" key="2">
    <source>
        <dbReference type="EMBL" id="EGD72745.1"/>
    </source>
</evidence>
<evidence type="ECO:0000313" key="3">
    <source>
        <dbReference type="Proteomes" id="UP000007799"/>
    </source>
</evidence>
<feature type="region of interest" description="Disordered" evidence="1">
    <location>
        <begin position="78"/>
        <end position="188"/>
    </location>
</feature>
<proteinExistence type="predicted"/>